<evidence type="ECO:0000313" key="3">
    <source>
        <dbReference type="EMBL" id="QKF52836.1"/>
    </source>
</evidence>
<evidence type="ECO:0000256" key="1">
    <source>
        <dbReference type="SAM" id="Phobius"/>
    </source>
</evidence>
<dbReference type="InterPro" id="IPR002656">
    <property type="entry name" value="Acyl_transf_3_dom"/>
</dbReference>
<dbReference type="RefSeq" id="WP_172612066.1">
    <property type="nucleotide sequence ID" value="NZ_CP053746.1"/>
</dbReference>
<name>A0A6M8MLP8_9PSED</name>
<dbReference type="EMBL" id="CP053746">
    <property type="protein sequence ID" value="QKF52836.1"/>
    <property type="molecule type" value="Genomic_DNA"/>
</dbReference>
<dbReference type="PANTHER" id="PTHR23028:SF53">
    <property type="entry name" value="ACYL_TRANSF_3 DOMAIN-CONTAINING PROTEIN"/>
    <property type="match status" value="1"/>
</dbReference>
<dbReference type="Proteomes" id="UP000501989">
    <property type="component" value="Chromosome"/>
</dbReference>
<evidence type="ECO:0000313" key="4">
    <source>
        <dbReference type="Proteomes" id="UP000501989"/>
    </source>
</evidence>
<proteinExistence type="predicted"/>
<gene>
    <name evidence="3" type="ORF">FX982_03828</name>
</gene>
<feature type="transmembrane region" description="Helical" evidence="1">
    <location>
        <begin position="300"/>
        <end position="321"/>
    </location>
</feature>
<feature type="transmembrane region" description="Helical" evidence="1">
    <location>
        <begin position="201"/>
        <end position="221"/>
    </location>
</feature>
<feature type="transmembrane region" description="Helical" evidence="1">
    <location>
        <begin position="80"/>
        <end position="105"/>
    </location>
</feature>
<evidence type="ECO:0000259" key="2">
    <source>
        <dbReference type="Pfam" id="PF01757"/>
    </source>
</evidence>
<feature type="transmembrane region" description="Helical" evidence="1">
    <location>
        <begin position="177"/>
        <end position="194"/>
    </location>
</feature>
<dbReference type="Pfam" id="PF01757">
    <property type="entry name" value="Acyl_transf_3"/>
    <property type="match status" value="1"/>
</dbReference>
<keyword evidence="1" id="KW-0472">Membrane</keyword>
<dbReference type="KEGG" id="pgg:FX982_03828"/>
<reference evidence="4" key="1">
    <citation type="submission" date="2019-12" db="EMBL/GenBank/DDBJ databases">
        <title>Endophytic bacteria associated with Panax ginseng seedlings.</title>
        <authorList>
            <person name="Park J.M."/>
            <person name="Shin R."/>
            <person name="Jo S.H."/>
        </authorList>
    </citation>
    <scope>NUCLEOTIDE SEQUENCE [LARGE SCALE GENOMIC DNA]</scope>
    <source>
        <strain evidence="4">PgKB30</strain>
    </source>
</reference>
<feature type="transmembrane region" description="Helical" evidence="1">
    <location>
        <begin position="274"/>
        <end position="294"/>
    </location>
</feature>
<keyword evidence="1" id="KW-0812">Transmembrane</keyword>
<feature type="domain" description="Acyltransferase 3" evidence="2">
    <location>
        <begin position="7"/>
        <end position="317"/>
    </location>
</feature>
<sequence length="339" mass="38256">MQKRFEGADGIRGLACLIVIVIHSVQIFRSSLGVYLSGTGKIGVWLFFVLSAFLLTAKFARSGFSVRSLFEYALGRVLRILPLFFISVLIYYSAGMLGIISMYDVFRVISFQSMAGHLWTIPAEFKFYLALPFIASLLIFLYQRFGWAICIVVTVALIAVEQAIWPFWLTPENSLDTRWYISSFTIGSFCAIGHSEFRDKITGRLSTILGGAVILLIALSFPVPRNVIFGMPIDNWLMNKFVIYSLLWAVFVIALADGKGFIGSLLRSAFLKRLGAWSYSIYLIHIFVFYVIVVGRADSIPWMVVSILVSIAVGALMFYLIESPLEKLRHRMQRSVIRT</sequence>
<accession>A0A6M8MLP8</accession>
<dbReference type="InterPro" id="IPR050879">
    <property type="entry name" value="Acyltransferase_3"/>
</dbReference>
<keyword evidence="3" id="KW-0808">Transferase</keyword>
<dbReference type="GO" id="GO:0016020">
    <property type="term" value="C:membrane"/>
    <property type="evidence" value="ECO:0007669"/>
    <property type="project" value="TreeGrafter"/>
</dbReference>
<keyword evidence="4" id="KW-1185">Reference proteome</keyword>
<feature type="transmembrane region" description="Helical" evidence="1">
    <location>
        <begin position="12"/>
        <end position="36"/>
    </location>
</feature>
<dbReference type="AlphaFoldDB" id="A0A6M8MLP8"/>
<keyword evidence="1" id="KW-1133">Transmembrane helix</keyword>
<dbReference type="GO" id="GO:0009103">
    <property type="term" value="P:lipopolysaccharide biosynthetic process"/>
    <property type="evidence" value="ECO:0007669"/>
    <property type="project" value="TreeGrafter"/>
</dbReference>
<dbReference type="GO" id="GO:0016747">
    <property type="term" value="F:acyltransferase activity, transferring groups other than amino-acyl groups"/>
    <property type="evidence" value="ECO:0007669"/>
    <property type="project" value="InterPro"/>
</dbReference>
<organism evidence="3 4">
    <name type="scientific">Pseudomonas graminis</name>
    <dbReference type="NCBI Taxonomy" id="158627"/>
    <lineage>
        <taxon>Bacteria</taxon>
        <taxon>Pseudomonadati</taxon>
        <taxon>Pseudomonadota</taxon>
        <taxon>Gammaproteobacteria</taxon>
        <taxon>Pseudomonadales</taxon>
        <taxon>Pseudomonadaceae</taxon>
        <taxon>Pseudomonas</taxon>
    </lineage>
</organism>
<keyword evidence="3" id="KW-0012">Acyltransferase</keyword>
<feature type="transmembrane region" description="Helical" evidence="1">
    <location>
        <begin position="147"/>
        <end position="165"/>
    </location>
</feature>
<feature type="transmembrane region" description="Helical" evidence="1">
    <location>
        <begin position="42"/>
        <end position="60"/>
    </location>
</feature>
<dbReference type="PANTHER" id="PTHR23028">
    <property type="entry name" value="ACETYLTRANSFERASE"/>
    <property type="match status" value="1"/>
</dbReference>
<feature type="transmembrane region" description="Helical" evidence="1">
    <location>
        <begin position="241"/>
        <end position="262"/>
    </location>
</feature>
<feature type="transmembrane region" description="Helical" evidence="1">
    <location>
        <begin position="125"/>
        <end position="142"/>
    </location>
</feature>
<protein>
    <submittedName>
        <fullName evidence="3">O-acetyltransferase OatA</fullName>
        <ecNumber evidence="3">2.3.1.-</ecNumber>
    </submittedName>
</protein>
<dbReference type="EC" id="2.3.1.-" evidence="3"/>